<protein>
    <submittedName>
        <fullName evidence="1">Uncharacterized protein</fullName>
    </submittedName>
</protein>
<dbReference type="AlphaFoldDB" id="A0A4Y2LV58"/>
<comment type="caution">
    <text evidence="1">The sequence shown here is derived from an EMBL/GenBank/DDBJ whole genome shotgun (WGS) entry which is preliminary data.</text>
</comment>
<dbReference type="EMBL" id="BGPR01119962">
    <property type="protein sequence ID" value="GBN17273.1"/>
    <property type="molecule type" value="Genomic_DNA"/>
</dbReference>
<evidence type="ECO:0000313" key="1">
    <source>
        <dbReference type="EMBL" id="GBN17267.1"/>
    </source>
</evidence>
<accession>A0A4Y2LV58</accession>
<keyword evidence="3" id="KW-1185">Reference proteome</keyword>
<evidence type="ECO:0000313" key="2">
    <source>
        <dbReference type="EMBL" id="GBN17273.1"/>
    </source>
</evidence>
<name>A0A4Y2LV58_ARAVE</name>
<evidence type="ECO:0000313" key="3">
    <source>
        <dbReference type="Proteomes" id="UP000499080"/>
    </source>
</evidence>
<proteinExistence type="predicted"/>
<gene>
    <name evidence="1" type="ORF">AVEN_61030_1</name>
    <name evidence="2" type="ORF">AVEN_76065_1</name>
</gene>
<sequence length="138" mass="15503">MPWGNSQDLRVDGTIKKETLTFIQHRFLLNITACHITSTSNFQIIIGILPSSTYCKERILFIKLSLLGEVVSHSNSLLDPKDFDEHIKCPSIHPANLNIEKKILNSEDSEICIQNSICTDGSKTDDSLAKMVKSEWKG</sequence>
<reference evidence="1 3" key="1">
    <citation type="journal article" date="2019" name="Sci. Rep.">
        <title>Orb-weaving spider Araneus ventricosus genome elucidates the spidroin gene catalogue.</title>
        <authorList>
            <person name="Kono N."/>
            <person name="Nakamura H."/>
            <person name="Ohtoshi R."/>
            <person name="Moran D.A.P."/>
            <person name="Shinohara A."/>
            <person name="Yoshida Y."/>
            <person name="Fujiwara M."/>
            <person name="Mori M."/>
            <person name="Tomita M."/>
            <person name="Arakawa K."/>
        </authorList>
    </citation>
    <scope>NUCLEOTIDE SEQUENCE [LARGE SCALE GENOMIC DNA]</scope>
</reference>
<organism evidence="1 3">
    <name type="scientific">Araneus ventricosus</name>
    <name type="common">Orbweaver spider</name>
    <name type="synonym">Epeira ventricosa</name>
    <dbReference type="NCBI Taxonomy" id="182803"/>
    <lineage>
        <taxon>Eukaryota</taxon>
        <taxon>Metazoa</taxon>
        <taxon>Ecdysozoa</taxon>
        <taxon>Arthropoda</taxon>
        <taxon>Chelicerata</taxon>
        <taxon>Arachnida</taxon>
        <taxon>Araneae</taxon>
        <taxon>Araneomorphae</taxon>
        <taxon>Entelegynae</taxon>
        <taxon>Araneoidea</taxon>
        <taxon>Araneidae</taxon>
        <taxon>Araneus</taxon>
    </lineage>
</organism>
<dbReference type="EMBL" id="BGPR01119961">
    <property type="protein sequence ID" value="GBN17267.1"/>
    <property type="molecule type" value="Genomic_DNA"/>
</dbReference>
<dbReference type="Proteomes" id="UP000499080">
    <property type="component" value="Unassembled WGS sequence"/>
</dbReference>